<name>A0A2P2PW56_RHIMU</name>
<dbReference type="AlphaFoldDB" id="A0A2P2PW56"/>
<sequence length="63" mass="6835">MSFAFNHFQFTCGATGNPIGSFTSISLINPLVALYFGTDRAMMSGSLAKLLSSDLQFRFLPVP</sequence>
<dbReference type="EMBL" id="GGEC01078508">
    <property type="protein sequence ID" value="MBX58992.1"/>
    <property type="molecule type" value="Transcribed_RNA"/>
</dbReference>
<evidence type="ECO:0000313" key="1">
    <source>
        <dbReference type="EMBL" id="MBX58992.1"/>
    </source>
</evidence>
<protein>
    <submittedName>
        <fullName evidence="1">Uncharacterized protein</fullName>
    </submittedName>
</protein>
<organism evidence="1">
    <name type="scientific">Rhizophora mucronata</name>
    <name type="common">Asiatic mangrove</name>
    <dbReference type="NCBI Taxonomy" id="61149"/>
    <lineage>
        <taxon>Eukaryota</taxon>
        <taxon>Viridiplantae</taxon>
        <taxon>Streptophyta</taxon>
        <taxon>Embryophyta</taxon>
        <taxon>Tracheophyta</taxon>
        <taxon>Spermatophyta</taxon>
        <taxon>Magnoliopsida</taxon>
        <taxon>eudicotyledons</taxon>
        <taxon>Gunneridae</taxon>
        <taxon>Pentapetalae</taxon>
        <taxon>rosids</taxon>
        <taxon>fabids</taxon>
        <taxon>Malpighiales</taxon>
        <taxon>Rhizophoraceae</taxon>
        <taxon>Rhizophora</taxon>
    </lineage>
</organism>
<reference evidence="1" key="1">
    <citation type="submission" date="2018-02" db="EMBL/GenBank/DDBJ databases">
        <title>Rhizophora mucronata_Transcriptome.</title>
        <authorList>
            <person name="Meera S.P."/>
            <person name="Sreeshan A."/>
            <person name="Augustine A."/>
        </authorList>
    </citation>
    <scope>NUCLEOTIDE SEQUENCE</scope>
    <source>
        <tissue evidence="1">Leaf</tissue>
    </source>
</reference>
<proteinExistence type="predicted"/>
<accession>A0A2P2PW56</accession>